<evidence type="ECO:0000313" key="4">
    <source>
        <dbReference type="Proteomes" id="UP000749559"/>
    </source>
</evidence>
<dbReference type="Proteomes" id="UP000749559">
    <property type="component" value="Unassembled WGS sequence"/>
</dbReference>
<protein>
    <recommendedName>
        <fullName evidence="2">Sfi1 spindle body domain-containing protein</fullName>
    </recommendedName>
</protein>
<keyword evidence="4" id="KW-1185">Reference proteome</keyword>
<feature type="domain" description="Sfi1 spindle body" evidence="2">
    <location>
        <begin position="1112"/>
        <end position="1312"/>
    </location>
</feature>
<dbReference type="InterPro" id="IPR013665">
    <property type="entry name" value="Sfi1_dom"/>
</dbReference>
<dbReference type="GO" id="GO:0019902">
    <property type="term" value="F:phosphatase binding"/>
    <property type="evidence" value="ECO:0007669"/>
    <property type="project" value="TreeGrafter"/>
</dbReference>
<feature type="compositionally biased region" description="Low complexity" evidence="1">
    <location>
        <begin position="13"/>
        <end position="24"/>
    </location>
</feature>
<gene>
    <name evidence="3" type="ORF">OFUS_LOCUS1108</name>
</gene>
<evidence type="ECO:0000256" key="1">
    <source>
        <dbReference type="SAM" id="MobiDB-lite"/>
    </source>
</evidence>
<reference evidence="3" key="1">
    <citation type="submission" date="2022-03" db="EMBL/GenBank/DDBJ databases">
        <authorList>
            <person name="Martin C."/>
        </authorList>
    </citation>
    <scope>NUCLEOTIDE SEQUENCE</scope>
</reference>
<feature type="compositionally biased region" description="Low complexity" evidence="1">
    <location>
        <begin position="1362"/>
        <end position="1395"/>
    </location>
</feature>
<comment type="caution">
    <text evidence="3">The sequence shown here is derived from an EMBL/GenBank/DDBJ whole genome shotgun (WGS) entry which is preliminary data.</text>
</comment>
<feature type="region of interest" description="Disordered" evidence="1">
    <location>
        <begin position="1"/>
        <end position="35"/>
    </location>
</feature>
<evidence type="ECO:0000313" key="3">
    <source>
        <dbReference type="EMBL" id="CAH1773520.1"/>
    </source>
</evidence>
<feature type="compositionally biased region" description="Polar residues" evidence="1">
    <location>
        <begin position="543"/>
        <end position="555"/>
    </location>
</feature>
<feature type="region of interest" description="Disordered" evidence="1">
    <location>
        <begin position="406"/>
        <end position="431"/>
    </location>
</feature>
<dbReference type="EMBL" id="CAIIXF020000001">
    <property type="protein sequence ID" value="CAH1773520.1"/>
    <property type="molecule type" value="Genomic_DNA"/>
</dbReference>
<accession>A0A8J1Y1R7</accession>
<proteinExistence type="predicted"/>
<sequence>MRSKDKHTGCSRQQQQQNIPQFIQDKPKQSRSPLMNNTTILNASSLSEDDENQIQRQSSYHGNQLGVYKRSKAETPVLETMSWDYASANDMSSGTVRYLNQQKDDSYLLHGSSFGDNFYGNQRTSTLNSGNGYFEKMPNSQMGNSSYNSYNTQIAPSCNDVNNSGVYSTDSNNSSLELSKHRIRLQEIDSQLLELDKQLTDCNKSKTSTKTLGSHYTSRQNHTSQNGDGDHSLTTYNDQSLHTSHLNEHRLAQSLPLQTYEYTQSRTAYMPNMDNSNQVPQIMSVDDLKESTGCQTSPDICKTSKNAQTSPIRQLSSSTLRSYDLDIGAKSMGRTPFKSGNMDKQSNSRMRLAEIQYNEPKQNYDQTLKSGTSLVKGNPVTAVGTYPATSTGVYPLTAATKYDSVSGNPATHDLYPAPNSYPYTSSDSEDDDLDSLLNRSLELQSHIKVSHDETEAYEPLSPTGKKYLGMYSGRRVSRRTRAHSSEHYMASSPVGPRTYSPNFTRTQSHSIDQMVGQLDLDNSLFTIQSIKANMEDSYTIQLDDSNSSNHFTSPQRYHKKYDDIPSRDDNYLESKYKRSPGMEKMSSALWAMRLIELLHNADPLTRQNIILKARWFRRWLTNVRCIRTDRLHHEHMQNMAKEVRRQQLLAHYFYLWRAKARRTRVLEALALYRLNALRKGFDGLKWAVQKTKALYESLDQERQHVLKEKFFYMWKEKTEKRHQVILRSTFDRWQHFKLAMQRERLLEGAANKLVLSRAYCQWKDLYKTQQKYSMAALHHKVSMLTKGWQAWRAYTMQAIVHKRQKEVARVNYINNLTTKTFCQMKTVFEKHQIAKEHCRCQLLHRVLLSWKQNVWISKAERVRDHSRSIEFRKKALLQSCWVQWSHRLLMQRAENHAKHITLSKALEMWVLRWRRNTIQRQRQEAQLCLRLKQGALATWNHYVQDRRTARERGICLLKRAHIRGLLRRWSEYTKIRNIQRCKMEEFQAKMRQRQKSVALATWVSHLHLLMDRQKAQQYWSMACARKAAHRWHTVVHIRRLNDLLVSTQPHRDTNTLRVYFGKWLSAKHQCERQYQRAIDAERGMQCTTMRNIFTKWRIQTQQALTIKPIRTRVNRKLTARVFDAWREVHTRKQRLQKLAEEHQNQTTRNIFFIWREKYQMKQKERKVAIAIVRGCATRCLYAWKSVVERRHMCEDFKAHSLSLVLKRAFSVWRNRLAYKEMVKFELEAKKTYRFNLMHKYFNRWRANANTVKVEVREFLDRLDRAKNEHLVHSTFETWKRQLVGSRIASEHQRVVASRRLRDIIQSWHQYTRAMYSDSVQTFSSALCNASLQLTPSKSSENSHLSDRSHMTLVTQIEKSQYSPASTIAPSASSPTNSEESSISHITSVSSSGFHSNGFQSNTDRRFSSNGSHGILAQHSNGGSSGIDSMHAPSPIHGSFSSLTKHNFYPLDRLSPLSDYAAENDTYSNVFSTPRSTNSNKSLSLGCRQSLDRRLSYERSYALEKVCLETEKLSLGSSSFSDPFLINIENNNKNVKNIMIYTINRWCNWPVSATFYQWLEYVRWRRDMRLMREDFEEQRKVTYLAKTLRQWKYQYKACVLAREHRNTVLLKKGLDGLRQYLAWRQMKTHDTLKAIDQHRYFTLTTTFYTWKQKLAEKEKCGRVLDVWQHITSFNTNITKLGDHFQQQLNIKTMRQCWHAWIMRSTQMSEVKRYYIHTLRKRIFQAWSTYVAERVQRREQARDFMERSTKQRMLNLWRRRLSQKCQVDVMFVESWRNRMSDILQRWRYWSAECKARRKVGEVLRLKFDMRSLALGFQLWRQEAHKLQRLRQIYEQNLLARCLRGWRNTVLEDKENEMKLQLFHRHHNSRRLAGAFCHWFHVYATQKQARDHHDALLQQQVAQIATYWHQKTLASRAVRFHNALLKTKVFCIWQAALNEQRNLRILVLKMGNLWREKTELCKVQRLEADEFRKIQETMATKRLFKMWCNNTKKVEDAKHHFQDQIISKCFRGWRDFTLRKHTLKEKQKELLKQRHLKQLSVSYGIWKNEYLLAERRETLLRGHLLMRSKVNVQVKFTAWRDCCHDTKATNHHNRQLVGKVLRAWCIWTRNQYDRKMRQAALERALNECTIRTALQQWKHEYNLRQLVNKHYQSTLQTRVIQLWHGFIVKKKKLNLLRNVCIAKHDQSLMKQALTTWKSKHEICIVHAGLSQEIKHRHNKRLISKYFITWREHYRENLAVKHYSKVVLARMFNAWCVYLKDLKETRRMDHDLAELAQHHYEQKQCKLVLQAWYNEVLVTRQQEKRQQKLMLKYGTLWKRRVDMAHTARQVYVYKVYRKIWRIWRHIFIQHKTVAHMTLQENKELISTIFNKWRHLASIEHVSKNVQDQRCADELRLRFNYWMDQMSSYDNLNGTNSTGISISVMSDQSHYGNP</sequence>
<dbReference type="PANTHER" id="PTHR22028">
    <property type="entry name" value="SFI1 SPINDLE BODY DOMAIN-CONTAINING PROTEIN-RELATED"/>
    <property type="match status" value="1"/>
</dbReference>
<dbReference type="InterPro" id="IPR052270">
    <property type="entry name" value="CACF_protein"/>
</dbReference>
<evidence type="ECO:0000259" key="2">
    <source>
        <dbReference type="Pfam" id="PF08457"/>
    </source>
</evidence>
<dbReference type="OrthoDB" id="6075649at2759"/>
<feature type="region of interest" description="Disordered" evidence="1">
    <location>
        <begin position="543"/>
        <end position="564"/>
    </location>
</feature>
<feature type="domain" description="Sfi1 spindle body" evidence="2">
    <location>
        <begin position="1661"/>
        <end position="1942"/>
    </location>
</feature>
<feature type="region of interest" description="Disordered" evidence="1">
    <location>
        <begin position="204"/>
        <end position="232"/>
    </location>
</feature>
<organism evidence="3 4">
    <name type="scientific">Owenia fusiformis</name>
    <name type="common">Polychaete worm</name>
    <dbReference type="NCBI Taxonomy" id="6347"/>
    <lineage>
        <taxon>Eukaryota</taxon>
        <taxon>Metazoa</taxon>
        <taxon>Spiralia</taxon>
        <taxon>Lophotrochozoa</taxon>
        <taxon>Annelida</taxon>
        <taxon>Polychaeta</taxon>
        <taxon>Sedentaria</taxon>
        <taxon>Canalipalpata</taxon>
        <taxon>Sabellida</taxon>
        <taxon>Oweniida</taxon>
        <taxon>Oweniidae</taxon>
        <taxon>Owenia</taxon>
    </lineage>
</organism>
<feature type="region of interest" description="Disordered" evidence="1">
    <location>
        <begin position="1359"/>
        <end position="1432"/>
    </location>
</feature>
<dbReference type="Pfam" id="PF08457">
    <property type="entry name" value="Sfi1"/>
    <property type="match status" value="2"/>
</dbReference>
<dbReference type="PANTHER" id="PTHR22028:SF4">
    <property type="entry name" value="PROTEIN SFI1 HOMOLOG"/>
    <property type="match status" value="1"/>
</dbReference>
<name>A0A8J1Y1R7_OWEFU</name>
<feature type="compositionally biased region" description="Polar residues" evidence="1">
    <location>
        <begin position="1396"/>
        <end position="1421"/>
    </location>
</feature>